<keyword evidence="3" id="KW-0145">Chemotaxis</keyword>
<dbReference type="InterPro" id="IPR033480">
    <property type="entry name" value="sCache_2"/>
</dbReference>
<protein>
    <submittedName>
        <fullName evidence="10">Cache domain-containing protein</fullName>
    </submittedName>
</protein>
<dbReference type="InterPro" id="IPR004090">
    <property type="entry name" value="Chemotax_Me-accpt_rcpt"/>
</dbReference>
<dbReference type="EMBL" id="JACOFW010000006">
    <property type="protein sequence ID" value="MBC3807223.1"/>
    <property type="molecule type" value="Genomic_DNA"/>
</dbReference>
<dbReference type="PANTHER" id="PTHR43531">
    <property type="entry name" value="PROTEIN ICFG"/>
    <property type="match status" value="1"/>
</dbReference>
<gene>
    <name evidence="10" type="ORF">H8K52_07670</name>
</gene>
<evidence type="ECO:0000256" key="5">
    <source>
        <dbReference type="ARBA" id="ARBA00022989"/>
    </source>
</evidence>
<comment type="similarity">
    <text evidence="7">Belongs to the methyl-accepting chemotaxis (MCP) protein family.</text>
</comment>
<evidence type="ECO:0000256" key="8">
    <source>
        <dbReference type="PROSITE-ProRule" id="PRU00284"/>
    </source>
</evidence>
<evidence type="ECO:0000256" key="4">
    <source>
        <dbReference type="ARBA" id="ARBA00022692"/>
    </source>
</evidence>
<evidence type="ECO:0000256" key="6">
    <source>
        <dbReference type="ARBA" id="ARBA00023136"/>
    </source>
</evidence>
<comment type="subcellular location">
    <subcellularLocation>
        <location evidence="1">Cell membrane</location>
        <topology evidence="1">Multi-pass membrane protein</topology>
    </subcellularLocation>
</comment>
<dbReference type="CDD" id="cd11386">
    <property type="entry name" value="MCP_signal"/>
    <property type="match status" value="1"/>
</dbReference>
<proteinExistence type="inferred from homology"/>
<dbReference type="SUPFAM" id="SSF58104">
    <property type="entry name" value="Methyl-accepting chemotaxis protein (MCP) signaling domain"/>
    <property type="match status" value="1"/>
</dbReference>
<comment type="caution">
    <text evidence="10">The sequence shown here is derived from an EMBL/GenBank/DDBJ whole genome shotgun (WGS) entry which is preliminary data.</text>
</comment>
<keyword evidence="4" id="KW-0812">Transmembrane</keyword>
<dbReference type="RefSeq" id="WP_186922312.1">
    <property type="nucleotide sequence ID" value="NZ_JACOFW010000006.1"/>
</dbReference>
<evidence type="ECO:0000259" key="9">
    <source>
        <dbReference type="PROSITE" id="PS50111"/>
    </source>
</evidence>
<feature type="domain" description="Methyl-accepting transducer" evidence="9">
    <location>
        <begin position="62"/>
        <end position="291"/>
    </location>
</feature>
<dbReference type="Proteomes" id="UP000648257">
    <property type="component" value="Unassembled WGS sequence"/>
</dbReference>
<keyword evidence="2" id="KW-1003">Cell membrane</keyword>
<dbReference type="PANTHER" id="PTHR43531:SF11">
    <property type="entry name" value="METHYL-ACCEPTING CHEMOTAXIS PROTEIN 3"/>
    <property type="match status" value="1"/>
</dbReference>
<keyword evidence="5" id="KW-1133">Transmembrane helix</keyword>
<dbReference type="PRINTS" id="PR00260">
    <property type="entry name" value="CHEMTRNSDUCR"/>
</dbReference>
<dbReference type="Pfam" id="PF00015">
    <property type="entry name" value="MCPsignal"/>
    <property type="match status" value="1"/>
</dbReference>
<keyword evidence="8" id="KW-0807">Transducer</keyword>
<name>A0ABR6X3H0_9BURK</name>
<keyword evidence="11" id="KW-1185">Reference proteome</keyword>
<reference evidence="10 11" key="1">
    <citation type="submission" date="2020-08" db="EMBL/GenBank/DDBJ databases">
        <title>Novel species isolated from subtropical streams in China.</title>
        <authorList>
            <person name="Lu H."/>
        </authorList>
    </citation>
    <scope>NUCLEOTIDE SEQUENCE [LARGE SCALE GENOMIC DNA]</scope>
    <source>
        <strain evidence="10 11">KACC 16656</strain>
    </source>
</reference>
<evidence type="ECO:0000313" key="11">
    <source>
        <dbReference type="Proteomes" id="UP000648257"/>
    </source>
</evidence>
<sequence length="436" mass="47105">MSLFDRWFNKSKSASKIADINDALQMVALGDLSRSVTGTGIGLSFNTMVTSLSNKVAQIRNHATIVGIAGESLANGTKDLAERTQLQAKNLSVASLEVDQNLSRAQANEQAATKAQQSSKAMRQVAESGEILMHEAVEQIRKIELSSKEMSEIIAVIDSIAFQTNILALNAAVEAARAGEQGRGFAVVASEVRSLAQRSASSASQIKNLIAQSTELVATGVTRIEKVGDALHDIVTNVRELTQQIDVIAQESLAQSEGLARIATSVKSADELTQKNAEMVEESVRFASAIDERSRLLSESAQAIRLQQGSADEARAMVKKAVTLIERRGLESAVQQFLDKQSDFFDRDMYVFIFNRKGIFTAFGPNPSLTGKHLRLVQGLQWELLLADGFACIDQGSGWVDYQTIHPVTGSVNEKVSYVEALAGDLLIGCGVYKIA</sequence>
<keyword evidence="6" id="KW-0472">Membrane</keyword>
<dbReference type="PROSITE" id="PS50111">
    <property type="entry name" value="CHEMOTAXIS_TRANSDUC_2"/>
    <property type="match status" value="1"/>
</dbReference>
<organism evidence="10 11">
    <name type="scientific">Undibacterium seohonense</name>
    <dbReference type="NCBI Taxonomy" id="1344950"/>
    <lineage>
        <taxon>Bacteria</taxon>
        <taxon>Pseudomonadati</taxon>
        <taxon>Pseudomonadota</taxon>
        <taxon>Betaproteobacteria</taxon>
        <taxon>Burkholderiales</taxon>
        <taxon>Oxalobacteraceae</taxon>
        <taxon>Undibacterium</taxon>
    </lineage>
</organism>
<evidence type="ECO:0000256" key="3">
    <source>
        <dbReference type="ARBA" id="ARBA00022500"/>
    </source>
</evidence>
<accession>A0ABR6X3H0</accession>
<dbReference type="InterPro" id="IPR051310">
    <property type="entry name" value="MCP_chemotaxis"/>
</dbReference>
<dbReference type="Pfam" id="PF17200">
    <property type="entry name" value="sCache_2"/>
    <property type="match status" value="1"/>
</dbReference>
<dbReference type="Gene3D" id="1.10.287.950">
    <property type="entry name" value="Methyl-accepting chemotaxis protein"/>
    <property type="match status" value="1"/>
</dbReference>
<dbReference type="InterPro" id="IPR004089">
    <property type="entry name" value="MCPsignal_dom"/>
</dbReference>
<evidence type="ECO:0000313" key="10">
    <source>
        <dbReference type="EMBL" id="MBC3807223.1"/>
    </source>
</evidence>
<evidence type="ECO:0000256" key="1">
    <source>
        <dbReference type="ARBA" id="ARBA00004651"/>
    </source>
</evidence>
<evidence type="ECO:0000256" key="2">
    <source>
        <dbReference type="ARBA" id="ARBA00022475"/>
    </source>
</evidence>
<dbReference type="SMART" id="SM00283">
    <property type="entry name" value="MA"/>
    <property type="match status" value="1"/>
</dbReference>
<evidence type="ECO:0000256" key="7">
    <source>
        <dbReference type="ARBA" id="ARBA00029447"/>
    </source>
</evidence>